<dbReference type="InterPro" id="IPR052158">
    <property type="entry name" value="INH-QAR"/>
</dbReference>
<dbReference type="STRING" id="503106.A0A218YW73"/>
<gene>
    <name evidence="2" type="ORF">B2J93_8758</name>
</gene>
<organism evidence="2 3">
    <name type="scientific">Diplocarpon coronariae</name>
    <dbReference type="NCBI Taxonomy" id="2795749"/>
    <lineage>
        <taxon>Eukaryota</taxon>
        <taxon>Fungi</taxon>
        <taxon>Dikarya</taxon>
        <taxon>Ascomycota</taxon>
        <taxon>Pezizomycotina</taxon>
        <taxon>Leotiomycetes</taxon>
        <taxon>Helotiales</taxon>
        <taxon>Drepanopezizaceae</taxon>
        <taxon>Diplocarpon</taxon>
    </lineage>
</organism>
<comment type="caution">
    <text evidence="2">The sequence shown here is derived from an EMBL/GenBank/DDBJ whole genome shotgun (WGS) entry which is preliminary data.</text>
</comment>
<name>A0A218YW73_9HELO</name>
<dbReference type="SUPFAM" id="SSF52317">
    <property type="entry name" value="Class I glutamine amidotransferase-like"/>
    <property type="match status" value="1"/>
</dbReference>
<dbReference type="AlphaFoldDB" id="A0A218YW73"/>
<dbReference type="OrthoDB" id="543156at2759"/>
<protein>
    <submittedName>
        <fullName evidence="2">DJ-1 PfpI family protein</fullName>
    </submittedName>
</protein>
<dbReference type="PANTHER" id="PTHR43130:SF3">
    <property type="entry name" value="HTH-TYPE TRANSCRIPTIONAL REGULATOR RV1931C"/>
    <property type="match status" value="1"/>
</dbReference>
<dbReference type="InterPro" id="IPR029062">
    <property type="entry name" value="Class_I_gatase-like"/>
</dbReference>
<sequence length="179" mass="19648">MSITSRALNKSHQHPLKVLIPLFPDLNTFDANGPIEVLSQANRHASGKQIFELFIASDTELTRALEGVSLARDISLGEALERVAEWDILLVPGGATNSIINIVEEWERDKTSPSSTLINLLDRYLTLKDGFTLTICTGSLFLAAIGKLDGMTATTHWSALPIMRKLCARSKLIYPLAFA</sequence>
<dbReference type="Proteomes" id="UP000242519">
    <property type="component" value="Unassembled WGS sequence"/>
</dbReference>
<dbReference type="EMBL" id="MZNU01000361">
    <property type="protein sequence ID" value="OWO99361.1"/>
    <property type="molecule type" value="Genomic_DNA"/>
</dbReference>
<reference evidence="2 3" key="1">
    <citation type="submission" date="2017-04" db="EMBL/GenBank/DDBJ databases">
        <title>Draft genome sequence of Marssonina coronaria NL1: causal agent of apple blotch.</title>
        <authorList>
            <person name="Cheng Q."/>
        </authorList>
    </citation>
    <scope>NUCLEOTIDE SEQUENCE [LARGE SCALE GENOMIC DNA]</scope>
    <source>
        <strain evidence="2 3">NL1</strain>
    </source>
</reference>
<evidence type="ECO:0000313" key="3">
    <source>
        <dbReference type="Proteomes" id="UP000242519"/>
    </source>
</evidence>
<evidence type="ECO:0000313" key="2">
    <source>
        <dbReference type="EMBL" id="OWO99361.1"/>
    </source>
</evidence>
<dbReference type="Gene3D" id="3.40.50.880">
    <property type="match status" value="1"/>
</dbReference>
<keyword evidence="3" id="KW-1185">Reference proteome</keyword>
<dbReference type="InParanoid" id="A0A218YW73"/>
<evidence type="ECO:0000259" key="1">
    <source>
        <dbReference type="Pfam" id="PF01965"/>
    </source>
</evidence>
<accession>A0A218YW73</accession>
<dbReference type="InterPro" id="IPR002818">
    <property type="entry name" value="DJ-1/PfpI"/>
</dbReference>
<dbReference type="PANTHER" id="PTHR43130">
    <property type="entry name" value="ARAC-FAMILY TRANSCRIPTIONAL REGULATOR"/>
    <property type="match status" value="1"/>
</dbReference>
<feature type="domain" description="DJ-1/PfpI" evidence="1">
    <location>
        <begin position="17"/>
        <end position="161"/>
    </location>
</feature>
<dbReference type="Pfam" id="PF01965">
    <property type="entry name" value="DJ-1_PfpI"/>
    <property type="match status" value="1"/>
</dbReference>
<proteinExistence type="predicted"/>